<name>A0A1F5RCT0_9BACT</name>
<proteinExistence type="predicted"/>
<dbReference type="AlphaFoldDB" id="A0A1F5RCT0"/>
<evidence type="ECO:0000313" key="2">
    <source>
        <dbReference type="Proteomes" id="UP000177230"/>
    </source>
</evidence>
<dbReference type="Proteomes" id="UP000177230">
    <property type="component" value="Unassembled WGS sequence"/>
</dbReference>
<accession>A0A1F5RCT0</accession>
<protein>
    <recommendedName>
        <fullName evidence="3">BACON domain-containing protein</fullName>
    </recommendedName>
</protein>
<organism evidence="1 2">
    <name type="scientific">Candidatus Edwardsbacteria bacterium GWF2_54_11</name>
    <dbReference type="NCBI Taxonomy" id="1817851"/>
    <lineage>
        <taxon>Bacteria</taxon>
        <taxon>Candidatus Edwardsiibacteriota</taxon>
    </lineage>
</organism>
<reference evidence="1 2" key="1">
    <citation type="journal article" date="2016" name="Nat. Commun.">
        <title>Thousands of microbial genomes shed light on interconnected biogeochemical processes in an aquifer system.</title>
        <authorList>
            <person name="Anantharaman K."/>
            <person name="Brown C.T."/>
            <person name="Hug L.A."/>
            <person name="Sharon I."/>
            <person name="Castelle C.J."/>
            <person name="Probst A.J."/>
            <person name="Thomas B.C."/>
            <person name="Singh A."/>
            <person name="Wilkins M.J."/>
            <person name="Karaoz U."/>
            <person name="Brodie E.L."/>
            <person name="Williams K.H."/>
            <person name="Hubbard S.S."/>
            <person name="Banfield J.F."/>
        </authorList>
    </citation>
    <scope>NUCLEOTIDE SEQUENCE [LARGE SCALE GENOMIC DNA]</scope>
</reference>
<evidence type="ECO:0000313" key="1">
    <source>
        <dbReference type="EMBL" id="OGF12222.1"/>
    </source>
</evidence>
<comment type="caution">
    <text evidence="1">The sequence shown here is derived from an EMBL/GenBank/DDBJ whole genome shotgun (WGS) entry which is preliminary data.</text>
</comment>
<evidence type="ECO:0008006" key="3">
    <source>
        <dbReference type="Google" id="ProtNLM"/>
    </source>
</evidence>
<gene>
    <name evidence="1" type="ORF">A2024_04355</name>
</gene>
<sequence length="135" mass="14988">MNIYPIKRRRLFIGLALILVGLWGCTNSKPVRPENASVIYASIANIYFTEPSQEISFALRYLGGYGSLAWHVSSKPDWVELFPDSGYLTGEFQYVTARLNGAVVAYLAKGTYSGLLTIYSSEGSKDIPVTFVYSK</sequence>
<dbReference type="EMBL" id="MFFM01000034">
    <property type="protein sequence ID" value="OGF12222.1"/>
    <property type="molecule type" value="Genomic_DNA"/>
</dbReference>